<dbReference type="EMBL" id="JAIZAY010000017">
    <property type="protein sequence ID" value="KAJ8025692.1"/>
    <property type="molecule type" value="Genomic_DNA"/>
</dbReference>
<feature type="chain" id="PRO_5040420851" description="CTCK domain-containing protein" evidence="2">
    <location>
        <begin position="20"/>
        <end position="198"/>
    </location>
</feature>
<name>A0A9Q0YSF3_HOLLE</name>
<dbReference type="Proteomes" id="UP001152320">
    <property type="component" value="Chromosome 17"/>
</dbReference>
<dbReference type="AlphaFoldDB" id="A0A9Q0YSF3"/>
<keyword evidence="4" id="KW-1185">Reference proteome</keyword>
<evidence type="ECO:0000256" key="1">
    <source>
        <dbReference type="SAM" id="MobiDB-lite"/>
    </source>
</evidence>
<gene>
    <name evidence="3" type="ORF">HOLleu_33314</name>
</gene>
<organism evidence="3 4">
    <name type="scientific">Holothuria leucospilota</name>
    <name type="common">Black long sea cucumber</name>
    <name type="synonym">Mertensiothuria leucospilota</name>
    <dbReference type="NCBI Taxonomy" id="206669"/>
    <lineage>
        <taxon>Eukaryota</taxon>
        <taxon>Metazoa</taxon>
        <taxon>Echinodermata</taxon>
        <taxon>Eleutherozoa</taxon>
        <taxon>Echinozoa</taxon>
        <taxon>Holothuroidea</taxon>
        <taxon>Aspidochirotacea</taxon>
        <taxon>Aspidochirotida</taxon>
        <taxon>Holothuriidae</taxon>
        <taxon>Holothuria</taxon>
    </lineage>
</organism>
<evidence type="ECO:0000313" key="4">
    <source>
        <dbReference type="Proteomes" id="UP001152320"/>
    </source>
</evidence>
<keyword evidence="2" id="KW-0732">Signal</keyword>
<evidence type="ECO:0008006" key="5">
    <source>
        <dbReference type="Google" id="ProtNLM"/>
    </source>
</evidence>
<feature type="region of interest" description="Disordered" evidence="1">
    <location>
        <begin position="97"/>
        <end position="117"/>
    </location>
</feature>
<evidence type="ECO:0000256" key="2">
    <source>
        <dbReference type="SAM" id="SignalP"/>
    </source>
</evidence>
<accession>A0A9Q0YSF3</accession>
<feature type="signal peptide" evidence="2">
    <location>
        <begin position="1"/>
        <end position="19"/>
    </location>
</feature>
<protein>
    <recommendedName>
        <fullName evidence="5">CTCK domain-containing protein</fullName>
    </recommendedName>
</protein>
<proteinExistence type="predicted"/>
<reference evidence="3" key="1">
    <citation type="submission" date="2021-10" db="EMBL/GenBank/DDBJ databases">
        <title>Tropical sea cucumber genome reveals ecological adaptation and Cuvierian tubules defense mechanism.</title>
        <authorList>
            <person name="Chen T."/>
        </authorList>
    </citation>
    <scope>NUCLEOTIDE SEQUENCE</scope>
    <source>
        <strain evidence="3">Nanhai2018</strain>
        <tissue evidence="3">Muscle</tissue>
    </source>
</reference>
<comment type="caution">
    <text evidence="3">The sequence shown here is derived from an EMBL/GenBank/DDBJ whole genome shotgun (WGS) entry which is preliminary data.</text>
</comment>
<sequence>MDYLVWFFILANWLACSRGFESCIQDDNPLRCGIPPLTDEQIQNIDEGRLKAIQYLLIEREGRPLALEDTSIPPEMLEPLVNLTSNQRAAFDRKYGNSSSLDVGTARRKKRGTSGEACPKSGSQTVVFALMAGNQVCQIEARVFTNLACPPVPEGNSCSGRCCVDEICVPLTCVNIHGRAIGTFVVTLTRCTCCNSNP</sequence>
<evidence type="ECO:0000313" key="3">
    <source>
        <dbReference type="EMBL" id="KAJ8025692.1"/>
    </source>
</evidence>